<name>A0ABX5GMA7_9GAMM</name>
<dbReference type="Pfam" id="PF01051">
    <property type="entry name" value="Rep3_N"/>
    <property type="match status" value="1"/>
</dbReference>
<dbReference type="Gene3D" id="1.10.10.10">
    <property type="entry name" value="Winged helix-like DNA-binding domain superfamily/Winged helix DNA-binding domain"/>
    <property type="match status" value="2"/>
</dbReference>
<comment type="similarity">
    <text evidence="1">Belongs to the initiator RepB protein family.</text>
</comment>
<dbReference type="InterPro" id="IPR036390">
    <property type="entry name" value="WH_DNA-bd_sf"/>
</dbReference>
<dbReference type="RefSeq" id="WP_107180588.1">
    <property type="nucleotide sequence ID" value="NZ_PYOP01000058.1"/>
</dbReference>
<accession>A0ABX5GMA7</accession>
<dbReference type="InterPro" id="IPR036388">
    <property type="entry name" value="WH-like_DNA-bd_sf"/>
</dbReference>
<evidence type="ECO:0000313" key="3">
    <source>
        <dbReference type="EMBL" id="PSW90480.1"/>
    </source>
</evidence>
<dbReference type="Pfam" id="PF21205">
    <property type="entry name" value="Rep3_C"/>
    <property type="match status" value="1"/>
</dbReference>
<proteinExistence type="inferred from homology"/>
<evidence type="ECO:0000259" key="2">
    <source>
        <dbReference type="Pfam" id="PF01051"/>
    </source>
</evidence>
<comment type="caution">
    <text evidence="3">The sequence shown here is derived from an EMBL/GenBank/DDBJ whole genome shotgun (WGS) entry which is preliminary data.</text>
</comment>
<evidence type="ECO:0000313" key="4">
    <source>
        <dbReference type="Proteomes" id="UP000241190"/>
    </source>
</evidence>
<protein>
    <submittedName>
        <fullName evidence="3">Plasmid replication protein</fullName>
    </submittedName>
</protein>
<sequence length="323" mass="37724">MDNREMTVVQSNELVEAAYALTVDEMRLILLASSKIDSRKAKVGKITIFAHEFAEKFGLPKKHIYDNLKKSVSQIMRKPIVFFENSERIERAWFIENRYQVNSGDGTYVTIQFSPLIEPYLFELKDKFTSINFEYASKLNSPFSFRLYQWLIKVKNLKNNRNKSDVISVVLDISWMKERSGNANSYPQWRDYKDRVIAPAIEQINSKTDISVIWEPVKKGRAIHAIKFSYVVEATAFAKPIRPRLYRRPKVVKGSHEEGSWMRKNLFLLLSYQEELKIYDASAKLDIKDLERIAEYSSICDRAIQKNALKELAERRSKKTKTV</sequence>
<dbReference type="SUPFAM" id="SSF46785">
    <property type="entry name" value="Winged helix' DNA-binding domain"/>
    <property type="match status" value="2"/>
</dbReference>
<feature type="domain" description="Initiator Rep protein WH1" evidence="2">
    <location>
        <begin position="7"/>
        <end position="151"/>
    </location>
</feature>
<dbReference type="InterPro" id="IPR000525">
    <property type="entry name" value="Initiator_Rep_WH1"/>
</dbReference>
<gene>
    <name evidence="3" type="ORF">C9J52_19690</name>
</gene>
<dbReference type="EMBL" id="PYOP01000058">
    <property type="protein sequence ID" value="PSW90480.1"/>
    <property type="molecule type" value="Genomic_DNA"/>
</dbReference>
<organism evidence="3 4">
    <name type="scientific">Photobacterium iliopiscarium</name>
    <dbReference type="NCBI Taxonomy" id="56192"/>
    <lineage>
        <taxon>Bacteria</taxon>
        <taxon>Pseudomonadati</taxon>
        <taxon>Pseudomonadota</taxon>
        <taxon>Gammaproteobacteria</taxon>
        <taxon>Vibrionales</taxon>
        <taxon>Vibrionaceae</taxon>
        <taxon>Photobacterium</taxon>
    </lineage>
</organism>
<reference evidence="3 4" key="1">
    <citation type="submission" date="2018-03" db="EMBL/GenBank/DDBJ databases">
        <title>Whole genome sequencing of Histamine producing bacteria.</title>
        <authorList>
            <person name="Butler K."/>
        </authorList>
    </citation>
    <scope>NUCLEOTIDE SEQUENCE [LARGE SCALE GENOMIC DNA]</scope>
    <source>
        <strain evidence="3 4">ATCC 51761</strain>
    </source>
</reference>
<dbReference type="Proteomes" id="UP000241190">
    <property type="component" value="Unassembled WGS sequence"/>
</dbReference>
<keyword evidence="4" id="KW-1185">Reference proteome</keyword>
<evidence type="ECO:0000256" key="1">
    <source>
        <dbReference type="ARBA" id="ARBA00038283"/>
    </source>
</evidence>